<dbReference type="RefSeq" id="WP_006239437.1">
    <property type="nucleotide sequence ID" value="NZ_JH636049.1"/>
</dbReference>
<feature type="domain" description="RNA 2-O ribose methyltransferase substrate binding" evidence="4">
    <location>
        <begin position="15"/>
        <end position="92"/>
    </location>
</feature>
<evidence type="ECO:0000259" key="4">
    <source>
        <dbReference type="SMART" id="SM00967"/>
    </source>
</evidence>
<dbReference type="EMBL" id="JH636049">
    <property type="protein sequence ID" value="EID55280.1"/>
    <property type="molecule type" value="Genomic_DNA"/>
</dbReference>
<evidence type="ECO:0000256" key="1">
    <source>
        <dbReference type="ARBA" id="ARBA00007228"/>
    </source>
</evidence>
<dbReference type="InterPro" id="IPR029064">
    <property type="entry name" value="Ribosomal_eL30-like_sf"/>
</dbReference>
<name>I0V577_9PSEU</name>
<dbReference type="OrthoDB" id="9785673at2"/>
<dbReference type="SMART" id="SM00967">
    <property type="entry name" value="SpoU_sub_bind"/>
    <property type="match status" value="1"/>
</dbReference>
<dbReference type="Pfam" id="PF08032">
    <property type="entry name" value="SpoU_sub_bind"/>
    <property type="match status" value="1"/>
</dbReference>
<protein>
    <submittedName>
        <fullName evidence="5">rRNA methylase</fullName>
    </submittedName>
</protein>
<organism evidence="5 6">
    <name type="scientific">Saccharomonospora xinjiangensis XJ-54</name>
    <dbReference type="NCBI Taxonomy" id="882086"/>
    <lineage>
        <taxon>Bacteria</taxon>
        <taxon>Bacillati</taxon>
        <taxon>Actinomycetota</taxon>
        <taxon>Actinomycetes</taxon>
        <taxon>Pseudonocardiales</taxon>
        <taxon>Pseudonocardiaceae</taxon>
        <taxon>Saccharomonospora</taxon>
    </lineage>
</organism>
<dbReference type="AlphaFoldDB" id="I0V577"/>
<dbReference type="PANTHER" id="PTHR46429:SF1">
    <property type="entry name" value="23S RRNA (GUANOSINE-2'-O-)-METHYLTRANSFERASE RLMB"/>
    <property type="match status" value="1"/>
</dbReference>
<keyword evidence="2 5" id="KW-0489">Methyltransferase</keyword>
<comment type="similarity">
    <text evidence="1">Belongs to the class IV-like SAM-binding methyltransferase superfamily. RNA methyltransferase TrmH family.</text>
</comment>
<evidence type="ECO:0000256" key="3">
    <source>
        <dbReference type="ARBA" id="ARBA00022679"/>
    </source>
</evidence>
<dbReference type="STRING" id="882086.SacxiDRAFT_3071"/>
<dbReference type="GO" id="GO:0032259">
    <property type="term" value="P:methylation"/>
    <property type="evidence" value="ECO:0007669"/>
    <property type="project" value="UniProtKB-KW"/>
</dbReference>
<dbReference type="GO" id="GO:0006396">
    <property type="term" value="P:RNA processing"/>
    <property type="evidence" value="ECO:0007669"/>
    <property type="project" value="InterPro"/>
</dbReference>
<gene>
    <name evidence="5" type="ORF">SacxiDRAFT_3071</name>
</gene>
<dbReference type="InterPro" id="IPR004441">
    <property type="entry name" value="rRNA_MeTrfase_TrmH"/>
</dbReference>
<dbReference type="Gene3D" id="3.40.1280.10">
    <property type="match status" value="1"/>
</dbReference>
<sequence>MGDKQATSPKDRFLTVYGRKPVLEVLGDPALDIDKVIVADTAHGPAVDDIRRAARARAVPVRSASAHRVKVLAGNGKQDQGVLADVVAPRMRPLSDALKGTPPSPLIVLDGITTPANVGMILRSATAAGVAGVVVPRRGVAALDPLVVKASAGVAFRAPVLRCASAGEAAESLTEAGYTVYALGARPGATATTLFDVPLPSRVAFVLGGETHGVSEAVANLAAGWVSIPMPGDVESLNVSAAAAVVCFELVRRSRCLSSALGHDQLAP</sequence>
<dbReference type="InterPro" id="IPR029028">
    <property type="entry name" value="Alpha/beta_knot_MTases"/>
</dbReference>
<dbReference type="Gene3D" id="3.30.1330.30">
    <property type="match status" value="1"/>
</dbReference>
<dbReference type="GO" id="GO:0008173">
    <property type="term" value="F:RNA methyltransferase activity"/>
    <property type="evidence" value="ECO:0007669"/>
    <property type="project" value="InterPro"/>
</dbReference>
<dbReference type="eggNOG" id="COG0566">
    <property type="taxonomic scope" value="Bacteria"/>
</dbReference>
<dbReference type="GO" id="GO:0003723">
    <property type="term" value="F:RNA binding"/>
    <property type="evidence" value="ECO:0007669"/>
    <property type="project" value="InterPro"/>
</dbReference>
<reference evidence="5 6" key="1">
    <citation type="submission" date="2012-01" db="EMBL/GenBank/DDBJ databases">
        <title>Improved High-Quality Draft sequence of Saccharomonospora xinjiangensis XJ-54.</title>
        <authorList>
            <consortium name="US DOE Joint Genome Institute"/>
            <person name="Lucas S."/>
            <person name="Han J."/>
            <person name="Lapidus A."/>
            <person name="Cheng J.-F."/>
            <person name="Goodwin L."/>
            <person name="Pitluck S."/>
            <person name="Peters L."/>
            <person name="Mikhailova N."/>
            <person name="Teshima H."/>
            <person name="Detter J.C."/>
            <person name="Han C."/>
            <person name="Tapia R."/>
            <person name="Land M."/>
            <person name="Hauser L."/>
            <person name="Kyrpides N."/>
            <person name="Ivanova N."/>
            <person name="Pagani I."/>
            <person name="Brambilla E.-M."/>
            <person name="Klenk H.-P."/>
            <person name="Woyke T."/>
        </authorList>
    </citation>
    <scope>NUCLEOTIDE SEQUENCE [LARGE SCALE GENOMIC DNA]</scope>
    <source>
        <strain evidence="5 6">XJ-54</strain>
    </source>
</reference>
<dbReference type="PANTHER" id="PTHR46429">
    <property type="entry name" value="23S RRNA (GUANOSINE-2'-O-)-METHYLTRANSFERASE RLMB"/>
    <property type="match status" value="1"/>
</dbReference>
<dbReference type="InterPro" id="IPR029026">
    <property type="entry name" value="tRNA_m1G_MTases_N"/>
</dbReference>
<dbReference type="HOGENOM" id="CLU_021322_0_1_11"/>
<dbReference type="SUPFAM" id="SSF55315">
    <property type="entry name" value="L30e-like"/>
    <property type="match status" value="1"/>
</dbReference>
<accession>I0V577</accession>
<keyword evidence="3" id="KW-0808">Transferase</keyword>
<evidence type="ECO:0000256" key="2">
    <source>
        <dbReference type="ARBA" id="ARBA00022603"/>
    </source>
</evidence>
<dbReference type="GO" id="GO:0005829">
    <property type="term" value="C:cytosol"/>
    <property type="evidence" value="ECO:0007669"/>
    <property type="project" value="TreeGrafter"/>
</dbReference>
<dbReference type="CDD" id="cd18095">
    <property type="entry name" value="SpoU-like_rRNA-MTase"/>
    <property type="match status" value="1"/>
</dbReference>
<proteinExistence type="inferred from homology"/>
<dbReference type="Pfam" id="PF00588">
    <property type="entry name" value="SpoU_methylase"/>
    <property type="match status" value="1"/>
</dbReference>
<keyword evidence="6" id="KW-1185">Reference proteome</keyword>
<dbReference type="Proteomes" id="UP000004691">
    <property type="component" value="Unassembled WGS sequence"/>
</dbReference>
<dbReference type="InterPro" id="IPR013123">
    <property type="entry name" value="SpoU_subst-bd"/>
</dbReference>
<dbReference type="InterPro" id="IPR001537">
    <property type="entry name" value="SpoU_MeTrfase"/>
</dbReference>
<evidence type="ECO:0000313" key="5">
    <source>
        <dbReference type="EMBL" id="EID55280.1"/>
    </source>
</evidence>
<evidence type="ECO:0000313" key="6">
    <source>
        <dbReference type="Proteomes" id="UP000004691"/>
    </source>
</evidence>
<dbReference type="SUPFAM" id="SSF75217">
    <property type="entry name" value="alpha/beta knot"/>
    <property type="match status" value="1"/>
</dbReference>